<accession>A0A8S1GZV6</accession>
<reference evidence="3" key="1">
    <citation type="submission" date="2020-10" db="EMBL/GenBank/DDBJ databases">
        <authorList>
            <person name="Kikuchi T."/>
        </authorList>
    </citation>
    <scope>NUCLEOTIDE SEQUENCE</scope>
    <source>
        <strain evidence="3">NKZ352</strain>
    </source>
</reference>
<keyword evidence="4" id="KW-1185">Reference proteome</keyword>
<gene>
    <name evidence="3" type="ORF">CAUJ_LOCUS5455</name>
</gene>
<evidence type="ECO:0000256" key="2">
    <source>
        <dbReference type="SAM" id="Phobius"/>
    </source>
</evidence>
<feature type="region of interest" description="Disordered" evidence="1">
    <location>
        <begin position="131"/>
        <end position="152"/>
    </location>
</feature>
<feature type="transmembrane region" description="Helical" evidence="2">
    <location>
        <begin position="6"/>
        <end position="27"/>
    </location>
</feature>
<dbReference type="EMBL" id="CAJGYM010000011">
    <property type="protein sequence ID" value="CAD6189536.1"/>
    <property type="molecule type" value="Genomic_DNA"/>
</dbReference>
<evidence type="ECO:0000313" key="3">
    <source>
        <dbReference type="EMBL" id="CAD6189536.1"/>
    </source>
</evidence>
<proteinExistence type="predicted"/>
<dbReference type="OrthoDB" id="5861537at2759"/>
<evidence type="ECO:0000313" key="4">
    <source>
        <dbReference type="Proteomes" id="UP000835052"/>
    </source>
</evidence>
<keyword evidence="2" id="KW-1133">Transmembrane helix</keyword>
<evidence type="ECO:0000256" key="1">
    <source>
        <dbReference type="SAM" id="MobiDB-lite"/>
    </source>
</evidence>
<keyword evidence="2" id="KW-0472">Membrane</keyword>
<protein>
    <submittedName>
        <fullName evidence="3">Uncharacterized protein</fullName>
    </submittedName>
</protein>
<feature type="compositionally biased region" description="Polar residues" evidence="1">
    <location>
        <begin position="135"/>
        <end position="152"/>
    </location>
</feature>
<name>A0A8S1GZV6_9PELO</name>
<dbReference type="Proteomes" id="UP000835052">
    <property type="component" value="Unassembled WGS sequence"/>
</dbReference>
<keyword evidence="2" id="KW-0812">Transmembrane</keyword>
<sequence length="152" mass="17457">MWLYLTISILFLYTILLIVFFMGWCTLIPNRCHSRRSIPFSTVKSPRRHTKFIEIDCVSSSTSLDMFPHRKSTILSGLPLREKKFSLPLDASKPSYKVSDYLHPKYSLPPVKIAICDRQWEFEQLLRTPAHSKRSLSTPSHKGSDASNASNV</sequence>
<comment type="caution">
    <text evidence="3">The sequence shown here is derived from an EMBL/GenBank/DDBJ whole genome shotgun (WGS) entry which is preliminary data.</text>
</comment>
<dbReference type="AlphaFoldDB" id="A0A8S1GZV6"/>
<organism evidence="3 4">
    <name type="scientific">Caenorhabditis auriculariae</name>
    <dbReference type="NCBI Taxonomy" id="2777116"/>
    <lineage>
        <taxon>Eukaryota</taxon>
        <taxon>Metazoa</taxon>
        <taxon>Ecdysozoa</taxon>
        <taxon>Nematoda</taxon>
        <taxon>Chromadorea</taxon>
        <taxon>Rhabditida</taxon>
        <taxon>Rhabditina</taxon>
        <taxon>Rhabditomorpha</taxon>
        <taxon>Rhabditoidea</taxon>
        <taxon>Rhabditidae</taxon>
        <taxon>Peloderinae</taxon>
        <taxon>Caenorhabditis</taxon>
    </lineage>
</organism>